<dbReference type="Gene3D" id="3.90.1200.10">
    <property type="match status" value="1"/>
</dbReference>
<reference evidence="2" key="2">
    <citation type="submission" date="2023-01" db="EMBL/GenBank/DDBJ databases">
        <authorList>
            <person name="Petersen C."/>
        </authorList>
    </citation>
    <scope>NUCLEOTIDE SEQUENCE</scope>
    <source>
        <strain evidence="2">IBT 17514</strain>
    </source>
</reference>
<accession>A0AAD6MWS5</accession>
<evidence type="ECO:0000313" key="2">
    <source>
        <dbReference type="EMBL" id="KAJ5727826.1"/>
    </source>
</evidence>
<dbReference type="PANTHER" id="PTHR21310">
    <property type="entry name" value="AMINOGLYCOSIDE PHOSPHOTRANSFERASE-RELATED-RELATED"/>
    <property type="match status" value="1"/>
</dbReference>
<evidence type="ECO:0000313" key="3">
    <source>
        <dbReference type="Proteomes" id="UP001215712"/>
    </source>
</evidence>
<name>A0AAD6MWS5_9EURO</name>
<dbReference type="SUPFAM" id="SSF56112">
    <property type="entry name" value="Protein kinase-like (PK-like)"/>
    <property type="match status" value="1"/>
</dbReference>
<dbReference type="InterPro" id="IPR011009">
    <property type="entry name" value="Kinase-like_dom_sf"/>
</dbReference>
<dbReference type="PANTHER" id="PTHR21310:SF15">
    <property type="entry name" value="AMINOGLYCOSIDE PHOSPHOTRANSFERASE DOMAIN-CONTAINING PROTEIN"/>
    <property type="match status" value="1"/>
</dbReference>
<proteinExistence type="predicted"/>
<gene>
    <name evidence="2" type="ORF">N7493_005646</name>
</gene>
<dbReference type="AlphaFoldDB" id="A0AAD6MWS5"/>
<evidence type="ECO:0000259" key="1">
    <source>
        <dbReference type="Pfam" id="PF01636"/>
    </source>
</evidence>
<comment type="caution">
    <text evidence="2">The sequence shown here is derived from an EMBL/GenBank/DDBJ whole genome shotgun (WGS) entry which is preliminary data.</text>
</comment>
<dbReference type="EMBL" id="JAQJAN010000006">
    <property type="protein sequence ID" value="KAJ5727826.1"/>
    <property type="molecule type" value="Genomic_DNA"/>
</dbReference>
<keyword evidence="3" id="KW-1185">Reference proteome</keyword>
<feature type="domain" description="Aminoglycoside phosphotransferase" evidence="1">
    <location>
        <begin position="52"/>
        <end position="301"/>
    </location>
</feature>
<sequence>MNDSYLPPSLTSDLISELIVSLDLPQPTSIEPLKVSAAFHSIYLIHFSATAAPDVSARSNPDGTITLVLRVSGSQLPSIKTRNEVGVMTWVRQNTHIPVPAIIRYDSTGDNVIKHEFTLLEKASGVSVDNVYHTLSEETRTKMVHQLVDYLIELHTHPWKDGYVGGLTLENGEIARGPPMEENFWQTLDLENYWSESTEMLESLNPLAPDGYPDYVSFIVDSMRCYIHAIQNHPSLESYRDLLPRMSKFVAIIQEPQIAKELNQVTYVLAHKDMHFANIMCDPDHPECPITAILDWEFSGIVAAPRWNPRRAFLWNYKETPEDKAEQTRMENIFESVFQEKGAESILEDAKLSPLQESMQIVVNHIRAIVEVCPRGQAKDRVASWRTTAEEGMKEFGA</sequence>
<dbReference type="Pfam" id="PF01636">
    <property type="entry name" value="APH"/>
    <property type="match status" value="1"/>
</dbReference>
<reference evidence="2" key="1">
    <citation type="journal article" date="2023" name="IMA Fungus">
        <title>Comparative genomic study of the Penicillium genus elucidates a diverse pangenome and 15 lateral gene transfer events.</title>
        <authorList>
            <person name="Petersen C."/>
            <person name="Sorensen T."/>
            <person name="Nielsen M.R."/>
            <person name="Sondergaard T.E."/>
            <person name="Sorensen J.L."/>
            <person name="Fitzpatrick D.A."/>
            <person name="Frisvad J.C."/>
            <person name="Nielsen K.L."/>
        </authorList>
    </citation>
    <scope>NUCLEOTIDE SEQUENCE</scope>
    <source>
        <strain evidence="2">IBT 17514</strain>
    </source>
</reference>
<dbReference type="InterPro" id="IPR051678">
    <property type="entry name" value="AGP_Transferase"/>
</dbReference>
<organism evidence="2 3">
    <name type="scientific">Penicillium malachiteum</name>
    <dbReference type="NCBI Taxonomy" id="1324776"/>
    <lineage>
        <taxon>Eukaryota</taxon>
        <taxon>Fungi</taxon>
        <taxon>Dikarya</taxon>
        <taxon>Ascomycota</taxon>
        <taxon>Pezizomycotina</taxon>
        <taxon>Eurotiomycetes</taxon>
        <taxon>Eurotiomycetidae</taxon>
        <taxon>Eurotiales</taxon>
        <taxon>Aspergillaceae</taxon>
        <taxon>Penicillium</taxon>
    </lineage>
</organism>
<protein>
    <recommendedName>
        <fullName evidence="1">Aminoglycoside phosphotransferase domain-containing protein</fullName>
    </recommendedName>
</protein>
<dbReference type="Proteomes" id="UP001215712">
    <property type="component" value="Unassembled WGS sequence"/>
</dbReference>
<dbReference type="InterPro" id="IPR002575">
    <property type="entry name" value="Aminoglycoside_PTrfase"/>
</dbReference>